<feature type="domain" description="HTH gntR-type" evidence="4">
    <location>
        <begin position="35"/>
        <end position="93"/>
    </location>
</feature>
<dbReference type="SUPFAM" id="SSF46785">
    <property type="entry name" value="Winged helix' DNA-binding domain"/>
    <property type="match status" value="1"/>
</dbReference>
<keyword evidence="1" id="KW-0805">Transcription regulation</keyword>
<dbReference type="InterPro" id="IPR008920">
    <property type="entry name" value="TF_FadR/GntR_C"/>
</dbReference>
<proteinExistence type="predicted"/>
<evidence type="ECO:0000256" key="1">
    <source>
        <dbReference type="ARBA" id="ARBA00023015"/>
    </source>
</evidence>
<evidence type="ECO:0000256" key="3">
    <source>
        <dbReference type="ARBA" id="ARBA00023163"/>
    </source>
</evidence>
<comment type="caution">
    <text evidence="6">The sequence shown here is derived from an EMBL/GenBank/DDBJ whole genome shotgun (WGS) entry which is preliminary data.</text>
</comment>
<evidence type="ECO:0000313" key="6">
    <source>
        <dbReference type="EMBL" id="MDJ1128553.1"/>
    </source>
</evidence>
<keyword evidence="3" id="KW-0804">Transcription</keyword>
<keyword evidence="2" id="KW-0238">DNA-binding</keyword>
<dbReference type="PANTHER" id="PTHR43537">
    <property type="entry name" value="TRANSCRIPTIONAL REGULATOR, GNTR FAMILY"/>
    <property type="match status" value="1"/>
</dbReference>
<dbReference type="Pfam" id="PF07729">
    <property type="entry name" value="FCD"/>
    <property type="match status" value="1"/>
</dbReference>
<dbReference type="Gene3D" id="1.10.10.10">
    <property type="entry name" value="Winged helix-like DNA-binding domain superfamily/Winged helix DNA-binding domain"/>
    <property type="match status" value="1"/>
</dbReference>
<reference evidence="6" key="1">
    <citation type="submission" date="2023-05" db="EMBL/GenBank/DDBJ databases">
        <title>[olsenella] sp. nov., isolated from a pig farm feces dump.</title>
        <authorList>
            <person name="Chang Y.-H."/>
        </authorList>
    </citation>
    <scope>NUCLEOTIDE SEQUENCE</scope>
    <source>
        <strain evidence="6">YH-ols2217</strain>
    </source>
</reference>
<dbReference type="Gene3D" id="1.20.120.530">
    <property type="entry name" value="GntR ligand-binding domain-like"/>
    <property type="match status" value="1"/>
</dbReference>
<dbReference type="InterPro" id="IPR036390">
    <property type="entry name" value="WH_DNA-bd_sf"/>
</dbReference>
<evidence type="ECO:0000259" key="5">
    <source>
        <dbReference type="SMART" id="SM00895"/>
    </source>
</evidence>
<dbReference type="InterPro" id="IPR036388">
    <property type="entry name" value="WH-like_DNA-bd_sf"/>
</dbReference>
<dbReference type="Pfam" id="PF00392">
    <property type="entry name" value="GntR"/>
    <property type="match status" value="1"/>
</dbReference>
<dbReference type="InterPro" id="IPR000524">
    <property type="entry name" value="Tscrpt_reg_HTH_GntR"/>
</dbReference>
<dbReference type="PANTHER" id="PTHR43537:SF5">
    <property type="entry name" value="UXU OPERON TRANSCRIPTIONAL REGULATOR"/>
    <property type="match status" value="1"/>
</dbReference>
<gene>
    <name evidence="6" type="ORF">QJ043_00425</name>
</gene>
<dbReference type="InterPro" id="IPR011711">
    <property type="entry name" value="GntR_C"/>
</dbReference>
<evidence type="ECO:0000313" key="7">
    <source>
        <dbReference type="Proteomes" id="UP001431693"/>
    </source>
</evidence>
<organism evidence="6 7">
    <name type="scientific">Kribbibacterium absianum</name>
    <dbReference type="NCBI Taxonomy" id="3044210"/>
    <lineage>
        <taxon>Bacteria</taxon>
        <taxon>Bacillati</taxon>
        <taxon>Actinomycetota</taxon>
        <taxon>Coriobacteriia</taxon>
        <taxon>Coriobacteriales</taxon>
        <taxon>Kribbibacteriaceae</taxon>
        <taxon>Kribbibacterium</taxon>
    </lineage>
</organism>
<evidence type="ECO:0000256" key="2">
    <source>
        <dbReference type="ARBA" id="ARBA00023125"/>
    </source>
</evidence>
<dbReference type="Proteomes" id="UP001431693">
    <property type="component" value="Unassembled WGS sequence"/>
</dbReference>
<name>A0ABT6ZHM9_9ACTN</name>
<dbReference type="SMART" id="SM00345">
    <property type="entry name" value="HTH_GNTR"/>
    <property type="match status" value="1"/>
</dbReference>
<dbReference type="EMBL" id="JASJEX010000001">
    <property type="protein sequence ID" value="MDJ1128553.1"/>
    <property type="molecule type" value="Genomic_DNA"/>
</dbReference>
<sequence length="250" mass="28320">MAEPRTRLEGRGGVSAADCMRVVPRREKESGSAYAYRVLSRNIMMLYMPPGAWIRESSIAEALHVSRTPVHEAMGLLRDRSLVDVAPQSATHVSRISVSELRQSFFMRVAVEPLIVTQLARTVSPHAVADLGAILKQMDEVCSEPGREAEFIDLNARFNKRFYDAAGKGYIWESLQKTGTAYERTYNMGLLYGYSRPNTDMHRQIVSFLRSGGENRHEVTTAIHGMLSDYTQYLERLARDFPDCFVLPRR</sequence>
<protein>
    <submittedName>
        <fullName evidence="6">GntR family transcriptional regulator</fullName>
    </submittedName>
</protein>
<evidence type="ECO:0000259" key="4">
    <source>
        <dbReference type="SMART" id="SM00345"/>
    </source>
</evidence>
<feature type="domain" description="GntR C-terminal" evidence="5">
    <location>
        <begin position="103"/>
        <end position="232"/>
    </location>
</feature>
<dbReference type="SMART" id="SM00895">
    <property type="entry name" value="FCD"/>
    <property type="match status" value="1"/>
</dbReference>
<accession>A0ABT6ZHM9</accession>
<dbReference type="RefSeq" id="WP_283712197.1">
    <property type="nucleotide sequence ID" value="NZ_JASJEW010000001.1"/>
</dbReference>
<keyword evidence="7" id="KW-1185">Reference proteome</keyword>
<dbReference type="SUPFAM" id="SSF48008">
    <property type="entry name" value="GntR ligand-binding domain-like"/>
    <property type="match status" value="1"/>
</dbReference>